<proteinExistence type="predicted"/>
<feature type="domain" description="OmpR/PhoB-type" evidence="9">
    <location>
        <begin position="121"/>
        <end position="216"/>
    </location>
</feature>
<dbReference type="CDD" id="cd00383">
    <property type="entry name" value="trans_reg_C"/>
    <property type="match status" value="1"/>
</dbReference>
<keyword evidence="3" id="KW-0805">Transcription regulation</keyword>
<keyword evidence="4 7" id="KW-0238">DNA-binding</keyword>
<evidence type="ECO:0000313" key="10">
    <source>
        <dbReference type="EMBL" id="WYJ76632.1"/>
    </source>
</evidence>
<dbReference type="PANTHER" id="PTHR48111">
    <property type="entry name" value="REGULATOR OF RPOS"/>
    <property type="match status" value="1"/>
</dbReference>
<dbReference type="SMART" id="SM00448">
    <property type="entry name" value="REC"/>
    <property type="match status" value="1"/>
</dbReference>
<evidence type="ECO:0000256" key="1">
    <source>
        <dbReference type="ARBA" id="ARBA00022553"/>
    </source>
</evidence>
<dbReference type="InterPro" id="IPR039420">
    <property type="entry name" value="WalR-like"/>
</dbReference>
<evidence type="ECO:0000256" key="3">
    <source>
        <dbReference type="ARBA" id="ARBA00023015"/>
    </source>
</evidence>
<dbReference type="SMART" id="SM00862">
    <property type="entry name" value="Trans_reg_C"/>
    <property type="match status" value="1"/>
</dbReference>
<reference evidence="10 11" key="1">
    <citation type="submission" date="2021-03" db="EMBL/GenBank/DDBJ databases">
        <authorList>
            <person name="Gilmore M.S."/>
            <person name="Schwartzman J."/>
            <person name="Van Tyne D."/>
            <person name="Martin M."/>
            <person name="Earl A.M."/>
            <person name="Manson A.L."/>
            <person name="Straub T."/>
            <person name="Salamzade R."/>
            <person name="Saavedra J."/>
            <person name="Lebreton F."/>
            <person name="Prichula J."/>
            <person name="Schaufler K."/>
            <person name="Gaca A."/>
            <person name="Sgardioli B."/>
            <person name="Wagenaar J."/>
            <person name="Strong T."/>
        </authorList>
    </citation>
    <scope>NUCLEOTIDE SEQUENCE [LARGE SCALE GENOMIC DNA]</scope>
    <source>
        <strain evidence="10 11">DIV2402</strain>
    </source>
</reference>
<dbReference type="PANTHER" id="PTHR48111:SF21">
    <property type="entry name" value="DNA-BINDING DUAL MASTER TRANSCRIPTIONAL REGULATOR RPAA"/>
    <property type="match status" value="1"/>
</dbReference>
<dbReference type="Pfam" id="PF00072">
    <property type="entry name" value="Response_reg"/>
    <property type="match status" value="1"/>
</dbReference>
<name>A0ABZ2SMB8_9ENTE</name>
<feature type="DNA-binding region" description="OmpR/PhoB-type" evidence="7">
    <location>
        <begin position="121"/>
        <end position="216"/>
    </location>
</feature>
<organism evidence="10 11">
    <name type="scientific">Candidatus Enterococcus lowellii</name>
    <dbReference type="NCBI Taxonomy" id="2230877"/>
    <lineage>
        <taxon>Bacteria</taxon>
        <taxon>Bacillati</taxon>
        <taxon>Bacillota</taxon>
        <taxon>Bacilli</taxon>
        <taxon>Lactobacillales</taxon>
        <taxon>Enterococcaceae</taxon>
        <taxon>Enterococcus</taxon>
    </lineage>
</organism>
<evidence type="ECO:0008006" key="12">
    <source>
        <dbReference type="Google" id="ProtNLM"/>
    </source>
</evidence>
<keyword evidence="1 6" id="KW-0597">Phosphoprotein</keyword>
<keyword evidence="5" id="KW-0804">Transcription</keyword>
<dbReference type="RefSeq" id="WP_207941213.1">
    <property type="nucleotide sequence ID" value="NZ_CP147251.1"/>
</dbReference>
<dbReference type="InterPro" id="IPR001867">
    <property type="entry name" value="OmpR/PhoB-type_DNA-bd"/>
</dbReference>
<keyword evidence="11" id="KW-1185">Reference proteome</keyword>
<dbReference type="SUPFAM" id="SSF52172">
    <property type="entry name" value="CheY-like"/>
    <property type="match status" value="1"/>
</dbReference>
<gene>
    <name evidence="10" type="ORF">DOK78_001265</name>
</gene>
<evidence type="ECO:0000259" key="8">
    <source>
        <dbReference type="PROSITE" id="PS50110"/>
    </source>
</evidence>
<reference evidence="10 11" key="2">
    <citation type="submission" date="2024-03" db="EMBL/GenBank/DDBJ databases">
        <title>The Genome Sequence of Enterococcus sp. DIV2402.</title>
        <authorList>
            <consortium name="The Broad Institute Genomics Platform"/>
            <consortium name="The Broad Institute Microbial Omics Core"/>
            <consortium name="The Broad Institute Genomic Center for Infectious Diseases"/>
            <person name="Earl A."/>
            <person name="Manson A."/>
            <person name="Gilmore M."/>
            <person name="Schwartman J."/>
            <person name="Shea T."/>
            <person name="Abouelleil A."/>
            <person name="Cao P."/>
            <person name="Chapman S."/>
            <person name="Cusick C."/>
            <person name="Young S."/>
            <person name="Neafsey D."/>
            <person name="Nusbaum C."/>
            <person name="Birren B."/>
        </authorList>
    </citation>
    <scope>NUCLEOTIDE SEQUENCE [LARGE SCALE GENOMIC DNA]</scope>
    <source>
        <strain evidence="10 11">DIV2402</strain>
    </source>
</reference>
<protein>
    <recommendedName>
        <fullName evidence="12">DNA-binding response regulator</fullName>
    </recommendedName>
</protein>
<dbReference type="InterPro" id="IPR001789">
    <property type="entry name" value="Sig_transdc_resp-reg_receiver"/>
</dbReference>
<dbReference type="PROSITE" id="PS51755">
    <property type="entry name" value="OMPR_PHOB"/>
    <property type="match status" value="1"/>
</dbReference>
<dbReference type="Gene3D" id="3.40.50.2300">
    <property type="match status" value="1"/>
</dbReference>
<accession>A0ABZ2SMB8</accession>
<feature type="domain" description="Response regulatory" evidence="8">
    <location>
        <begin position="3"/>
        <end position="117"/>
    </location>
</feature>
<evidence type="ECO:0000259" key="9">
    <source>
        <dbReference type="PROSITE" id="PS51755"/>
    </source>
</evidence>
<evidence type="ECO:0000256" key="4">
    <source>
        <dbReference type="ARBA" id="ARBA00023125"/>
    </source>
</evidence>
<dbReference type="Proteomes" id="UP000664701">
    <property type="component" value="Chromosome"/>
</dbReference>
<evidence type="ECO:0000313" key="11">
    <source>
        <dbReference type="Proteomes" id="UP000664701"/>
    </source>
</evidence>
<dbReference type="Gene3D" id="1.10.10.10">
    <property type="entry name" value="Winged helix-like DNA-binding domain superfamily/Winged helix DNA-binding domain"/>
    <property type="match status" value="1"/>
</dbReference>
<sequence>MAHILYLEDDRVIREVVCEYLLLQDYEVDLAVDGQEALVTLTQKKYDVAILDIMVPFVSGLEVLEVITQTQPQCATIMLTALGDESNQLEAFNRLADDYIIKPFSPLVLLKRIEAVLRRTRNKPELTNGLEVRQENFQVYYNQQSLQLTVTEFLIFEAMYQHPKRVYTRNHLLEIIAPDDFMVNDRVIDAHIKNLRKKLPVEVIRTVIGMGYCYEEN</sequence>
<feature type="modified residue" description="4-aspartylphosphate" evidence="6">
    <location>
        <position position="52"/>
    </location>
</feature>
<dbReference type="EMBL" id="CP147251">
    <property type="protein sequence ID" value="WYJ76632.1"/>
    <property type="molecule type" value="Genomic_DNA"/>
</dbReference>
<evidence type="ECO:0000256" key="6">
    <source>
        <dbReference type="PROSITE-ProRule" id="PRU00169"/>
    </source>
</evidence>
<keyword evidence="2" id="KW-0902">Two-component regulatory system</keyword>
<dbReference type="InterPro" id="IPR036388">
    <property type="entry name" value="WH-like_DNA-bd_sf"/>
</dbReference>
<dbReference type="InterPro" id="IPR011006">
    <property type="entry name" value="CheY-like_superfamily"/>
</dbReference>
<dbReference type="Pfam" id="PF00486">
    <property type="entry name" value="Trans_reg_C"/>
    <property type="match status" value="1"/>
</dbReference>
<evidence type="ECO:0000256" key="7">
    <source>
        <dbReference type="PROSITE-ProRule" id="PRU01091"/>
    </source>
</evidence>
<evidence type="ECO:0000256" key="5">
    <source>
        <dbReference type="ARBA" id="ARBA00023163"/>
    </source>
</evidence>
<dbReference type="PROSITE" id="PS50110">
    <property type="entry name" value="RESPONSE_REGULATORY"/>
    <property type="match status" value="1"/>
</dbReference>
<evidence type="ECO:0000256" key="2">
    <source>
        <dbReference type="ARBA" id="ARBA00023012"/>
    </source>
</evidence>